<evidence type="ECO:0000256" key="6">
    <source>
        <dbReference type="SAM" id="Phobius"/>
    </source>
</evidence>
<accession>A0A4Y8S724</accession>
<feature type="domain" description="MacB-like periplasmic core" evidence="8">
    <location>
        <begin position="427"/>
        <end position="606"/>
    </location>
</feature>
<dbReference type="GO" id="GO:0022857">
    <property type="term" value="F:transmembrane transporter activity"/>
    <property type="evidence" value="ECO:0007669"/>
    <property type="project" value="TreeGrafter"/>
</dbReference>
<keyword evidence="4 6" id="KW-1133">Transmembrane helix</keyword>
<feature type="transmembrane region" description="Helical" evidence="6">
    <location>
        <begin position="422"/>
        <end position="445"/>
    </location>
</feature>
<feature type="transmembrane region" description="Helical" evidence="6">
    <location>
        <begin position="753"/>
        <end position="783"/>
    </location>
</feature>
<feature type="domain" description="ABC3 transporter permease C-terminal" evidence="7">
    <location>
        <begin position="289"/>
        <end position="402"/>
    </location>
</feature>
<dbReference type="Proteomes" id="UP000297540">
    <property type="component" value="Unassembled WGS sequence"/>
</dbReference>
<dbReference type="InterPro" id="IPR003838">
    <property type="entry name" value="ABC3_permease_C"/>
</dbReference>
<feature type="transmembrane region" description="Helical" evidence="6">
    <location>
        <begin position="283"/>
        <end position="307"/>
    </location>
</feature>
<feature type="domain" description="ABC3 transporter permease C-terminal" evidence="7">
    <location>
        <begin position="675"/>
        <end position="787"/>
    </location>
</feature>
<keyword evidence="5 6" id="KW-0472">Membrane</keyword>
<gene>
    <name evidence="9" type="ORF">E2R66_21105</name>
</gene>
<comment type="subcellular location">
    <subcellularLocation>
        <location evidence="1">Cell membrane</location>
        <topology evidence="1">Multi-pass membrane protein</topology>
    </subcellularLocation>
</comment>
<dbReference type="OrthoDB" id="1451596at2"/>
<dbReference type="Pfam" id="PF12704">
    <property type="entry name" value="MacB_PCD"/>
    <property type="match status" value="2"/>
</dbReference>
<dbReference type="InterPro" id="IPR050250">
    <property type="entry name" value="Macrolide_Exporter_MacB"/>
</dbReference>
<evidence type="ECO:0000313" key="10">
    <source>
        <dbReference type="Proteomes" id="UP000297540"/>
    </source>
</evidence>
<dbReference type="GO" id="GO:0005886">
    <property type="term" value="C:plasma membrane"/>
    <property type="evidence" value="ECO:0007669"/>
    <property type="project" value="UniProtKB-SubCell"/>
</dbReference>
<protein>
    <submittedName>
        <fullName evidence="9">ABC transporter permease</fullName>
    </submittedName>
</protein>
<evidence type="ECO:0000256" key="2">
    <source>
        <dbReference type="ARBA" id="ARBA00022475"/>
    </source>
</evidence>
<feature type="transmembrane region" description="Helical" evidence="6">
    <location>
        <begin position="21"/>
        <end position="41"/>
    </location>
</feature>
<evidence type="ECO:0000256" key="4">
    <source>
        <dbReference type="ARBA" id="ARBA00022989"/>
    </source>
</evidence>
<keyword evidence="3 6" id="KW-0812">Transmembrane</keyword>
<dbReference type="RefSeq" id="WP_133234467.1">
    <property type="nucleotide sequence ID" value="NZ_SOZE01000027.1"/>
</dbReference>
<dbReference type="PANTHER" id="PTHR30572">
    <property type="entry name" value="MEMBRANE COMPONENT OF TRANSPORTER-RELATED"/>
    <property type="match status" value="1"/>
</dbReference>
<reference evidence="9 10" key="1">
    <citation type="journal article" date="2017" name="Int. J. Syst. Evol. Microbiol.">
        <title>Mucilaginibacterpsychrotolerans sp. nov., isolated from peatlands.</title>
        <authorList>
            <person name="Deng Y."/>
            <person name="Shen L."/>
            <person name="Xu B."/>
            <person name="Liu Y."/>
            <person name="Gu Z."/>
            <person name="Liu H."/>
            <person name="Zhou Y."/>
        </authorList>
    </citation>
    <scope>NUCLEOTIDE SEQUENCE [LARGE SCALE GENOMIC DNA]</scope>
    <source>
        <strain evidence="9 10">NH7-4</strain>
    </source>
</reference>
<evidence type="ECO:0000259" key="8">
    <source>
        <dbReference type="Pfam" id="PF12704"/>
    </source>
</evidence>
<feature type="transmembrane region" description="Helical" evidence="6">
    <location>
        <begin position="377"/>
        <end position="401"/>
    </location>
</feature>
<keyword evidence="10" id="KW-1185">Reference proteome</keyword>
<sequence>MNNLDFKIAFRTFLKGKWYNFLNIAGLALGLAAFIFVTLHVDNETGYDRWNKNINRIFLVEREMPNGPSPYTPGKLAAAIKSQCPEVEETGRMNTALFQLPFFTPSGRFLVTKWVGADYSISKILGIKPKGFNLDPKSTVPTVLLSAETARILFPRDSAIQNKTVNMISRNGMPMPIAGVAEEVPGNTNLNFDCIGFSEDITQGKDQSYANQIYQTYLLVKPDADIKLLSQKIDRIYKEAALADTSQVAREALTRSSGPAIYLDALDNLHLKPHYGTQVNNQIVHGLVILSIIILIVTGVNFTNLYISQANKRAKEVGIKKVNGVIKKQIILQFLTEIFFQCFVALIISFGIVLTGLPYFNQLLGVNLLISGINLRIVLQLLLTLISLTLLAGFYPSLVMAGFKPIAVLSSNQFKSGATFSWIRGSITVLQFTFAIGFLITLMVINQQVTFMRSEDPGFKAKQVVYIDNLGIYNTPQKFESAKERIRAIPGVKNVTVASHVPGGIIPATFEYTLQSKAYSMQTIGVDYGYFETLNIGLKAGQYFSASFPVDSANTVINETAAKAMGLNNPIGATVAGCGGNYKIIGVTKDVKAQGFEANIQPTIYLMNAGCGLTKTQIMISAEGPAMAPLLSTLNRQWSSINKLDGDNFNYHFLDELYGRLFIKQEQLRSVLGYFSGLAIFIAALGFFASAAQAIRLRMKEIAIRKVFGASGEQLTGTIGKPFFYIVLIANAIAWPLSYFVAGKWLETFAYRIHISVAPFVIALLISIAIVALTVCLQIIRAVRFNPAVKLRM</sequence>
<evidence type="ECO:0000256" key="1">
    <source>
        <dbReference type="ARBA" id="ARBA00004651"/>
    </source>
</evidence>
<comment type="caution">
    <text evidence="9">The sequence shown here is derived from an EMBL/GenBank/DDBJ whole genome shotgun (WGS) entry which is preliminary data.</text>
</comment>
<evidence type="ECO:0000259" key="7">
    <source>
        <dbReference type="Pfam" id="PF02687"/>
    </source>
</evidence>
<evidence type="ECO:0000256" key="3">
    <source>
        <dbReference type="ARBA" id="ARBA00022692"/>
    </source>
</evidence>
<evidence type="ECO:0000313" key="9">
    <source>
        <dbReference type="EMBL" id="TFF34748.1"/>
    </source>
</evidence>
<evidence type="ECO:0000256" key="5">
    <source>
        <dbReference type="ARBA" id="ARBA00023136"/>
    </source>
</evidence>
<organism evidence="9 10">
    <name type="scientific">Mucilaginibacter psychrotolerans</name>
    <dbReference type="NCBI Taxonomy" id="1524096"/>
    <lineage>
        <taxon>Bacteria</taxon>
        <taxon>Pseudomonadati</taxon>
        <taxon>Bacteroidota</taxon>
        <taxon>Sphingobacteriia</taxon>
        <taxon>Sphingobacteriales</taxon>
        <taxon>Sphingobacteriaceae</taxon>
        <taxon>Mucilaginibacter</taxon>
    </lineage>
</organism>
<feature type="transmembrane region" description="Helical" evidence="6">
    <location>
        <begin position="723"/>
        <end position="741"/>
    </location>
</feature>
<dbReference type="Pfam" id="PF02687">
    <property type="entry name" value="FtsX"/>
    <property type="match status" value="2"/>
</dbReference>
<dbReference type="PANTHER" id="PTHR30572:SF18">
    <property type="entry name" value="ABC-TYPE MACROLIDE FAMILY EXPORT SYSTEM PERMEASE COMPONENT 2"/>
    <property type="match status" value="1"/>
</dbReference>
<feature type="transmembrane region" description="Helical" evidence="6">
    <location>
        <begin position="330"/>
        <end position="357"/>
    </location>
</feature>
<dbReference type="EMBL" id="SOZE01000027">
    <property type="protein sequence ID" value="TFF34748.1"/>
    <property type="molecule type" value="Genomic_DNA"/>
</dbReference>
<proteinExistence type="predicted"/>
<name>A0A4Y8S724_9SPHI</name>
<keyword evidence="2" id="KW-1003">Cell membrane</keyword>
<dbReference type="AlphaFoldDB" id="A0A4Y8S724"/>
<feature type="domain" description="MacB-like periplasmic core" evidence="8">
    <location>
        <begin position="21"/>
        <end position="235"/>
    </location>
</feature>
<feature type="transmembrane region" description="Helical" evidence="6">
    <location>
        <begin position="671"/>
        <end position="695"/>
    </location>
</feature>
<dbReference type="InterPro" id="IPR025857">
    <property type="entry name" value="MacB_PCD"/>
</dbReference>